<keyword evidence="1" id="KW-1133">Transmembrane helix</keyword>
<name>A0A5M9JV61_MONFR</name>
<proteinExistence type="predicted"/>
<protein>
    <submittedName>
        <fullName evidence="2">Uncharacterized protein</fullName>
    </submittedName>
</protein>
<evidence type="ECO:0000256" key="1">
    <source>
        <dbReference type="SAM" id="Phobius"/>
    </source>
</evidence>
<sequence>MFKFRRIFGQKNILGWEGKFLYVDGSVYGFCHTMRYEMNEQKLNRATRVMTVMIGFILDTLFLVFYSYHSVSRVSVHQIIFFMDIFFYWFEEG</sequence>
<gene>
    <name evidence="2" type="ORF">EYC84_001746</name>
</gene>
<dbReference type="EMBL" id="VICG01000005">
    <property type="protein sequence ID" value="KAA8571776.1"/>
    <property type="molecule type" value="Genomic_DNA"/>
</dbReference>
<keyword evidence="1" id="KW-0472">Membrane</keyword>
<keyword evidence="3" id="KW-1185">Reference proteome</keyword>
<feature type="transmembrane region" description="Helical" evidence="1">
    <location>
        <begin position="49"/>
        <end position="68"/>
    </location>
</feature>
<organism evidence="2 3">
    <name type="scientific">Monilinia fructicola</name>
    <name type="common">Brown rot fungus</name>
    <name type="synonym">Ciboria fructicola</name>
    <dbReference type="NCBI Taxonomy" id="38448"/>
    <lineage>
        <taxon>Eukaryota</taxon>
        <taxon>Fungi</taxon>
        <taxon>Dikarya</taxon>
        <taxon>Ascomycota</taxon>
        <taxon>Pezizomycotina</taxon>
        <taxon>Leotiomycetes</taxon>
        <taxon>Helotiales</taxon>
        <taxon>Sclerotiniaceae</taxon>
        <taxon>Monilinia</taxon>
    </lineage>
</organism>
<evidence type="ECO:0000313" key="2">
    <source>
        <dbReference type="EMBL" id="KAA8571776.1"/>
    </source>
</evidence>
<dbReference type="Proteomes" id="UP000322873">
    <property type="component" value="Unassembled WGS sequence"/>
</dbReference>
<reference evidence="2 3" key="1">
    <citation type="submission" date="2019-06" db="EMBL/GenBank/DDBJ databases">
        <title>Genome Sequence of the Brown Rot Fungal Pathogen Monilinia fructicola.</title>
        <authorList>
            <person name="De Miccolis Angelini R.M."/>
            <person name="Landi L."/>
            <person name="Abate D."/>
            <person name="Pollastro S."/>
            <person name="Romanazzi G."/>
            <person name="Faretra F."/>
        </authorList>
    </citation>
    <scope>NUCLEOTIDE SEQUENCE [LARGE SCALE GENOMIC DNA]</scope>
    <source>
        <strain evidence="2 3">Mfrc123</strain>
    </source>
</reference>
<evidence type="ECO:0000313" key="3">
    <source>
        <dbReference type="Proteomes" id="UP000322873"/>
    </source>
</evidence>
<accession>A0A5M9JV61</accession>
<comment type="caution">
    <text evidence="2">The sequence shown here is derived from an EMBL/GenBank/DDBJ whole genome shotgun (WGS) entry which is preliminary data.</text>
</comment>
<dbReference type="AlphaFoldDB" id="A0A5M9JV61"/>
<keyword evidence="1" id="KW-0812">Transmembrane</keyword>